<reference evidence="2 3" key="1">
    <citation type="journal article" date="2018" name="Nat. Ecol. Evol.">
        <title>Pezizomycetes genomes reveal the molecular basis of ectomycorrhizal truffle lifestyle.</title>
        <authorList>
            <person name="Murat C."/>
            <person name="Payen T."/>
            <person name="Noel B."/>
            <person name="Kuo A."/>
            <person name="Morin E."/>
            <person name="Chen J."/>
            <person name="Kohler A."/>
            <person name="Krizsan K."/>
            <person name="Balestrini R."/>
            <person name="Da Silva C."/>
            <person name="Montanini B."/>
            <person name="Hainaut M."/>
            <person name="Levati E."/>
            <person name="Barry K.W."/>
            <person name="Belfiori B."/>
            <person name="Cichocki N."/>
            <person name="Clum A."/>
            <person name="Dockter R.B."/>
            <person name="Fauchery L."/>
            <person name="Guy J."/>
            <person name="Iotti M."/>
            <person name="Le Tacon F."/>
            <person name="Lindquist E.A."/>
            <person name="Lipzen A."/>
            <person name="Malagnac F."/>
            <person name="Mello A."/>
            <person name="Molinier V."/>
            <person name="Miyauchi S."/>
            <person name="Poulain J."/>
            <person name="Riccioni C."/>
            <person name="Rubini A."/>
            <person name="Sitrit Y."/>
            <person name="Splivallo R."/>
            <person name="Traeger S."/>
            <person name="Wang M."/>
            <person name="Zifcakova L."/>
            <person name="Wipf D."/>
            <person name="Zambonelli A."/>
            <person name="Paolocci F."/>
            <person name="Nowrousian M."/>
            <person name="Ottonello S."/>
            <person name="Baldrian P."/>
            <person name="Spatafora J.W."/>
            <person name="Henrissat B."/>
            <person name="Nagy L.G."/>
            <person name="Aury J.M."/>
            <person name="Wincker P."/>
            <person name="Grigoriev I.V."/>
            <person name="Bonfante P."/>
            <person name="Martin F.M."/>
        </authorList>
    </citation>
    <scope>NUCLEOTIDE SEQUENCE [LARGE SCALE GENOMIC DNA]</scope>
    <source>
        <strain evidence="2 3">CCBAS932</strain>
    </source>
</reference>
<sequence>MSTPYFWNQPLRYMRYASHTSPALFWSVILGAAGPVVFLASIPLKRKLGIADKEMVPQTYPIPNRARKIPAGFDDE</sequence>
<dbReference type="InterPro" id="IPR039961">
    <property type="entry name" value="Nuo9.5"/>
</dbReference>
<dbReference type="PANTHER" id="PTHR38488">
    <property type="entry name" value="OXIDOREDUCTASE 9.5 KDA SUBUNIT, PUTATIVE (AFU_ORTHOLOGUE AFUA_5G08980)-RELATED"/>
    <property type="match status" value="1"/>
</dbReference>
<evidence type="ECO:0000313" key="3">
    <source>
        <dbReference type="Proteomes" id="UP000277580"/>
    </source>
</evidence>
<evidence type="ECO:0000256" key="1">
    <source>
        <dbReference type="SAM" id="Phobius"/>
    </source>
</evidence>
<dbReference type="PANTHER" id="PTHR38488:SF1">
    <property type="entry name" value="OXIDOREDUCTASE 9.5 KDA SUBUNIT, PUTATIVE (AFU_ORTHOLOGUE AFUA_5G08980)-RELATED"/>
    <property type="match status" value="1"/>
</dbReference>
<keyword evidence="3" id="KW-1185">Reference proteome</keyword>
<gene>
    <name evidence="2" type="ORF">P167DRAFT_607881</name>
</gene>
<dbReference type="CDD" id="cd22903">
    <property type="entry name" value="NI9M"/>
    <property type="match status" value="1"/>
</dbReference>
<name>A0A3N4KG54_9PEZI</name>
<feature type="transmembrane region" description="Helical" evidence="1">
    <location>
        <begin position="23"/>
        <end position="44"/>
    </location>
</feature>
<dbReference type="STRING" id="1392247.A0A3N4KG54"/>
<keyword evidence="1" id="KW-0472">Membrane</keyword>
<dbReference type="OrthoDB" id="2093409at2759"/>
<keyword evidence="1" id="KW-0812">Transmembrane</keyword>
<dbReference type="InParanoid" id="A0A3N4KG54"/>
<proteinExistence type="predicted"/>
<evidence type="ECO:0000313" key="2">
    <source>
        <dbReference type="EMBL" id="RPB09546.1"/>
    </source>
</evidence>
<dbReference type="EMBL" id="ML119151">
    <property type="protein sequence ID" value="RPB09546.1"/>
    <property type="molecule type" value="Genomic_DNA"/>
</dbReference>
<protein>
    <recommendedName>
        <fullName evidence="4">NADH-ubiquinone oxidoreductase 9.5 kDa subunit</fullName>
    </recommendedName>
</protein>
<keyword evidence="1" id="KW-1133">Transmembrane helix</keyword>
<accession>A0A3N4KG54</accession>
<evidence type="ECO:0008006" key="4">
    <source>
        <dbReference type="Google" id="ProtNLM"/>
    </source>
</evidence>
<organism evidence="2 3">
    <name type="scientific">Morchella conica CCBAS932</name>
    <dbReference type="NCBI Taxonomy" id="1392247"/>
    <lineage>
        <taxon>Eukaryota</taxon>
        <taxon>Fungi</taxon>
        <taxon>Dikarya</taxon>
        <taxon>Ascomycota</taxon>
        <taxon>Pezizomycotina</taxon>
        <taxon>Pezizomycetes</taxon>
        <taxon>Pezizales</taxon>
        <taxon>Morchellaceae</taxon>
        <taxon>Morchella</taxon>
    </lineage>
</organism>
<dbReference type="AlphaFoldDB" id="A0A3N4KG54"/>
<dbReference type="Proteomes" id="UP000277580">
    <property type="component" value="Unassembled WGS sequence"/>
</dbReference>